<dbReference type="RefSeq" id="WP_069321372.1">
    <property type="nucleotide sequence ID" value="NZ_MDDS01000046.1"/>
</dbReference>
<keyword evidence="4" id="KW-0472">Membrane</keyword>
<organism evidence="6 7">
    <name type="scientific">Sphingomonas turrisvirgatae</name>
    <dbReference type="NCBI Taxonomy" id="1888892"/>
    <lineage>
        <taxon>Bacteria</taxon>
        <taxon>Pseudomonadati</taxon>
        <taxon>Pseudomonadota</taxon>
        <taxon>Alphaproteobacteria</taxon>
        <taxon>Sphingomonadales</taxon>
        <taxon>Sphingomonadaceae</taxon>
        <taxon>Sphingomonas</taxon>
    </lineage>
</organism>
<feature type="domain" description="TonB C-terminal" evidence="5">
    <location>
        <begin position="187"/>
        <end position="261"/>
    </location>
</feature>
<dbReference type="EMBL" id="MDDS01000046">
    <property type="protein sequence ID" value="ODP36879.1"/>
    <property type="molecule type" value="Genomic_DNA"/>
</dbReference>
<reference evidence="6 7" key="1">
    <citation type="submission" date="2016-08" db="EMBL/GenBank/DDBJ databases">
        <title>Draft genome of the agarase producing Sphingomonas sp. MCT13.</title>
        <authorList>
            <person name="D'Andrea M.M."/>
            <person name="Rossolini G.M."/>
            <person name="Thaller M.C."/>
        </authorList>
    </citation>
    <scope>NUCLEOTIDE SEQUENCE [LARGE SCALE GENOMIC DNA]</scope>
    <source>
        <strain evidence="6 7">MCT13</strain>
    </source>
</reference>
<evidence type="ECO:0000256" key="4">
    <source>
        <dbReference type="ARBA" id="ARBA00023136"/>
    </source>
</evidence>
<sequence>MTLTMIGMAMAAASADKAAHALQPSGQWTLDYSENSCVLTRPFGSGDEQVTFGFRLLPNMLASDGLLVQPKRRGAVDGRLLMRIDPGSARVESRFRTLQGKDGAAIAIFGIDADDMEKIAAAQQIELNLAGRKIALAAKGMDKAIAATKACLDDLLTTWKIDPAINANVAKRPRPVGTPGNWVTDDDYPSGSVVAGEQGSVTFRLDIDAKGTPSGCTVVAGSGYKALNEATCELMMKRARFRPAELADGAPTPYFYISRFTWRVAY</sequence>
<evidence type="ECO:0000256" key="2">
    <source>
        <dbReference type="ARBA" id="ARBA00022692"/>
    </source>
</evidence>
<dbReference type="AlphaFoldDB" id="A0A1E3LT25"/>
<evidence type="ECO:0000259" key="5">
    <source>
        <dbReference type="Pfam" id="PF03544"/>
    </source>
</evidence>
<evidence type="ECO:0000313" key="7">
    <source>
        <dbReference type="Proteomes" id="UP000094487"/>
    </source>
</evidence>
<dbReference type="SUPFAM" id="SSF74653">
    <property type="entry name" value="TolA/TonB C-terminal domain"/>
    <property type="match status" value="1"/>
</dbReference>
<comment type="subcellular location">
    <subcellularLocation>
        <location evidence="1">Membrane</location>
        <topology evidence="1">Single-pass membrane protein</topology>
    </subcellularLocation>
</comment>
<keyword evidence="2" id="KW-0812">Transmembrane</keyword>
<dbReference type="GO" id="GO:0055085">
    <property type="term" value="P:transmembrane transport"/>
    <property type="evidence" value="ECO:0007669"/>
    <property type="project" value="InterPro"/>
</dbReference>
<dbReference type="Proteomes" id="UP000094487">
    <property type="component" value="Unassembled WGS sequence"/>
</dbReference>
<keyword evidence="3" id="KW-1133">Transmembrane helix</keyword>
<evidence type="ECO:0000256" key="3">
    <source>
        <dbReference type="ARBA" id="ARBA00022989"/>
    </source>
</evidence>
<evidence type="ECO:0000256" key="1">
    <source>
        <dbReference type="ARBA" id="ARBA00004167"/>
    </source>
</evidence>
<dbReference type="NCBIfam" id="TIGR01352">
    <property type="entry name" value="tonB_Cterm"/>
    <property type="match status" value="1"/>
</dbReference>
<dbReference type="OrthoDB" id="7585155at2"/>
<dbReference type="Gene3D" id="3.30.1150.10">
    <property type="match status" value="1"/>
</dbReference>
<dbReference type="InterPro" id="IPR006260">
    <property type="entry name" value="TonB/TolA_C"/>
</dbReference>
<keyword evidence="7" id="KW-1185">Reference proteome</keyword>
<comment type="caution">
    <text evidence="6">The sequence shown here is derived from an EMBL/GenBank/DDBJ whole genome shotgun (WGS) entry which is preliminary data.</text>
</comment>
<name>A0A1E3LT25_9SPHN</name>
<dbReference type="Pfam" id="PF03544">
    <property type="entry name" value="TonB_C"/>
    <property type="match status" value="1"/>
</dbReference>
<proteinExistence type="predicted"/>
<gene>
    <name evidence="6" type="ORF">BFL28_03995</name>
</gene>
<dbReference type="STRING" id="1888892.BFL28_03995"/>
<evidence type="ECO:0000313" key="6">
    <source>
        <dbReference type="EMBL" id="ODP36879.1"/>
    </source>
</evidence>
<protein>
    <recommendedName>
        <fullName evidence="5">TonB C-terminal domain-containing protein</fullName>
    </recommendedName>
</protein>
<dbReference type="GO" id="GO:0016020">
    <property type="term" value="C:membrane"/>
    <property type="evidence" value="ECO:0007669"/>
    <property type="project" value="UniProtKB-SubCell"/>
</dbReference>
<accession>A0A1E3LT25</accession>
<dbReference type="InterPro" id="IPR037682">
    <property type="entry name" value="TonB_C"/>
</dbReference>